<feature type="non-terminal residue" evidence="1">
    <location>
        <position position="1"/>
    </location>
</feature>
<gene>
    <name evidence="1" type="ORF">CKO25_20870</name>
</gene>
<reference evidence="1 2" key="1">
    <citation type="journal article" date="2020" name="Microorganisms">
        <title>Osmotic Adaptation and Compatible Solute Biosynthesis of Phototrophic Bacteria as Revealed from Genome Analyses.</title>
        <authorList>
            <person name="Imhoff J.F."/>
            <person name="Rahn T."/>
            <person name="Kunzel S."/>
            <person name="Keller A."/>
            <person name="Neulinger S.C."/>
        </authorList>
    </citation>
    <scope>NUCLEOTIDE SEQUENCE [LARGE SCALE GENOMIC DNA]</scope>
    <source>
        <strain evidence="1 2">DSM 21303</strain>
    </source>
</reference>
<accession>A0A9X1BAH9</accession>
<dbReference type="EMBL" id="NRSD01000107">
    <property type="protein sequence ID" value="MBK1647014.1"/>
    <property type="molecule type" value="Genomic_DNA"/>
</dbReference>
<dbReference type="AlphaFoldDB" id="A0A9X1BAH9"/>
<feature type="non-terminal residue" evidence="1">
    <location>
        <position position="176"/>
    </location>
</feature>
<evidence type="ECO:0000313" key="2">
    <source>
        <dbReference type="Proteomes" id="UP001138802"/>
    </source>
</evidence>
<sequence length="176" mass="19734">PLVLLLDEVDALIGDTLLSLLRQLRASYPQRPTAFPQTVILCGVRDLRDYRIHASSEREVITGGSAFNIKAESLRLGDFSAAETRTLLLEHTAETGQVFTPEALDRVWELTQGQPWLVNALAYRACFKLPAGRDRAQPITAALIDQAKEAMIVERVTHLDQLAHKLQEPRVRRVIE</sequence>
<comment type="caution">
    <text evidence="1">The sequence shown here is derived from an EMBL/GenBank/DDBJ whole genome shotgun (WGS) entry which is preliminary data.</text>
</comment>
<dbReference type="InterPro" id="IPR027417">
    <property type="entry name" value="P-loop_NTPase"/>
</dbReference>
<protein>
    <recommendedName>
        <fullName evidence="3">ATP-binding protein</fullName>
    </recommendedName>
</protein>
<evidence type="ECO:0000313" key="1">
    <source>
        <dbReference type="EMBL" id="MBK1647014.1"/>
    </source>
</evidence>
<evidence type="ECO:0008006" key="3">
    <source>
        <dbReference type="Google" id="ProtNLM"/>
    </source>
</evidence>
<keyword evidence="2" id="KW-1185">Reference proteome</keyword>
<proteinExistence type="predicted"/>
<organism evidence="1 2">
    <name type="scientific">Thiocapsa imhoffii</name>
    <dbReference type="NCBI Taxonomy" id="382777"/>
    <lineage>
        <taxon>Bacteria</taxon>
        <taxon>Pseudomonadati</taxon>
        <taxon>Pseudomonadota</taxon>
        <taxon>Gammaproteobacteria</taxon>
        <taxon>Chromatiales</taxon>
        <taxon>Chromatiaceae</taxon>
        <taxon>Thiocapsa</taxon>
    </lineage>
</organism>
<dbReference type="Proteomes" id="UP001138802">
    <property type="component" value="Unassembled WGS sequence"/>
</dbReference>
<dbReference type="SUPFAM" id="SSF52540">
    <property type="entry name" value="P-loop containing nucleoside triphosphate hydrolases"/>
    <property type="match status" value="1"/>
</dbReference>
<name>A0A9X1BAH9_9GAMM</name>